<name>A0A0N5A7Y8_9BILA</name>
<proteinExistence type="predicted"/>
<evidence type="ECO:0000313" key="4">
    <source>
        <dbReference type="Proteomes" id="UP000046393"/>
    </source>
</evidence>
<feature type="region of interest" description="Disordered" evidence="1">
    <location>
        <begin position="369"/>
        <end position="394"/>
    </location>
</feature>
<feature type="transmembrane region" description="Helical" evidence="2">
    <location>
        <begin position="252"/>
        <end position="279"/>
    </location>
</feature>
<sequence>MINQCLHIPAESRQVPLLWMMIYGLPLLVGMHGYVICILIYFKLACCEQSLDAKDEFWLEARLVEVNWKLNCLTTGGCAEPRFRLTKTNLITNEKISISWRVTDDLVEKDSRPFVSHWKSGDPEKVLVDCEIGGIDPLYSFPRICDASSSVRIYGGPKLSVPSESLSVTSLSSASSYSNTGNVRYKAEKPNSEKAVVKLKGKCFNATVEVQKHMERCPWCPDFNNAALIEHVYAPDPSDEYAQKFGASKERLFQISLIILSCIAGFSTIAFAFLLFHYLRQKRSLMMMYHHGKTNFCHKDQYKPIQSDIYPGTQKPASTDARYETPWDQKYRPLPCWIGNRPEMTMITPSEARPFAISTLPHRTQQTTIVGQRHRLSANSSLNDQHDDSGLESV</sequence>
<keyword evidence="4" id="KW-1185">Reference proteome</keyword>
<feature type="compositionally biased region" description="Basic and acidic residues" evidence="1">
    <location>
        <begin position="384"/>
        <end position="394"/>
    </location>
</feature>
<reference evidence="5" key="1">
    <citation type="submission" date="2017-02" db="UniProtKB">
        <authorList>
            <consortium name="WormBaseParasite"/>
        </authorList>
    </citation>
    <scope>IDENTIFICATION</scope>
</reference>
<keyword evidence="2" id="KW-1133">Transmembrane helix</keyword>
<evidence type="ECO:0000313" key="5">
    <source>
        <dbReference type="WBParaSite" id="SMUV_0000016001-mRNA-1"/>
    </source>
</evidence>
<keyword evidence="2" id="KW-0812">Transmembrane</keyword>
<dbReference type="InterPro" id="IPR057569">
    <property type="entry name" value="C2_nem"/>
</dbReference>
<dbReference type="InterPro" id="IPR040426">
    <property type="entry name" value="C05B5.4-like"/>
</dbReference>
<feature type="transmembrane region" description="Helical" evidence="2">
    <location>
        <begin position="21"/>
        <end position="42"/>
    </location>
</feature>
<accession>A0A0N5A7Y8</accession>
<dbReference type="WBParaSite" id="SMUV_0000016001-mRNA-1">
    <property type="protein sequence ID" value="SMUV_0000016001-mRNA-1"/>
    <property type="gene ID" value="SMUV_0000016001"/>
</dbReference>
<keyword evidence="2" id="KW-0472">Membrane</keyword>
<evidence type="ECO:0000256" key="2">
    <source>
        <dbReference type="SAM" id="Phobius"/>
    </source>
</evidence>
<dbReference type="PANTHER" id="PTHR38626:SF4">
    <property type="entry name" value="SKN-1 DEPENDENT ZYGOTIC TRANSCRIPT"/>
    <property type="match status" value="1"/>
</dbReference>
<dbReference type="Proteomes" id="UP000046393">
    <property type="component" value="Unplaced"/>
</dbReference>
<evidence type="ECO:0000256" key="1">
    <source>
        <dbReference type="SAM" id="MobiDB-lite"/>
    </source>
</evidence>
<organism evidence="4 5">
    <name type="scientific">Syphacia muris</name>
    <dbReference type="NCBI Taxonomy" id="451379"/>
    <lineage>
        <taxon>Eukaryota</taxon>
        <taxon>Metazoa</taxon>
        <taxon>Ecdysozoa</taxon>
        <taxon>Nematoda</taxon>
        <taxon>Chromadorea</taxon>
        <taxon>Rhabditida</taxon>
        <taxon>Spirurina</taxon>
        <taxon>Oxyuridomorpha</taxon>
        <taxon>Oxyuroidea</taxon>
        <taxon>Oxyuridae</taxon>
        <taxon>Syphacia</taxon>
    </lineage>
</organism>
<dbReference type="Pfam" id="PF25330">
    <property type="entry name" value="C2_nem"/>
    <property type="match status" value="1"/>
</dbReference>
<dbReference type="PANTHER" id="PTHR38626">
    <property type="entry name" value="SKN-1 DEPENDENT ZYGOTIC TRANSCRIPT-RELATED"/>
    <property type="match status" value="1"/>
</dbReference>
<dbReference type="AlphaFoldDB" id="A0A0N5A7Y8"/>
<feature type="domain" description="C2" evidence="3">
    <location>
        <begin position="56"/>
        <end position="216"/>
    </location>
</feature>
<evidence type="ECO:0000259" key="3">
    <source>
        <dbReference type="Pfam" id="PF25330"/>
    </source>
</evidence>
<protein>
    <recommendedName>
        <fullName evidence="3">C2 domain-containing protein</fullName>
    </recommendedName>
</protein>